<feature type="transmembrane region" description="Helical" evidence="1">
    <location>
        <begin position="132"/>
        <end position="149"/>
    </location>
</feature>
<evidence type="ECO:0000256" key="1">
    <source>
        <dbReference type="SAM" id="Phobius"/>
    </source>
</evidence>
<reference evidence="3 4" key="1">
    <citation type="submission" date="2015-02" db="EMBL/GenBank/DDBJ databases">
        <title>Genome sequene of Rhodovulum sulfidophilum DSM 2351.</title>
        <authorList>
            <person name="Nagao N."/>
        </authorList>
    </citation>
    <scope>NUCLEOTIDE SEQUENCE [LARGE SCALE GENOMIC DNA]</scope>
    <source>
        <strain evidence="3 4">DSM 2351</strain>
    </source>
</reference>
<evidence type="ECO:0000259" key="2">
    <source>
        <dbReference type="Pfam" id="PF00892"/>
    </source>
</evidence>
<dbReference type="InterPro" id="IPR037185">
    <property type="entry name" value="EmrE-like"/>
</dbReference>
<sequence>MDSFAKRAPAKLPVNQIAAARFGQQVLILLAVGQFVRQIRRQATRPDPRETAPHLARAGLILCATGTLFAALRQMPLAEATATFFIGPLILIIPGAFSLEEAVSWRRILASAIGFPGAMPVIWSGFAAFGSLALLPLATALCLTPYMALTRQIARRMPRVAQ</sequence>
<evidence type="ECO:0000313" key="3">
    <source>
        <dbReference type="EMBL" id="BAQ67541.1"/>
    </source>
</evidence>
<feature type="domain" description="EamA" evidence="2">
    <location>
        <begin position="4"/>
        <end position="119"/>
    </location>
</feature>
<gene>
    <name evidence="3" type="ORF">NHU_00370</name>
</gene>
<dbReference type="InterPro" id="IPR000620">
    <property type="entry name" value="EamA_dom"/>
</dbReference>
<evidence type="ECO:0000313" key="4">
    <source>
        <dbReference type="Proteomes" id="UP000064912"/>
    </source>
</evidence>
<keyword evidence="1" id="KW-0812">Transmembrane</keyword>
<proteinExistence type="predicted"/>
<protein>
    <submittedName>
        <fullName evidence="3">Putative transporter, permease protein</fullName>
    </submittedName>
</protein>
<feature type="transmembrane region" description="Helical" evidence="1">
    <location>
        <begin position="78"/>
        <end position="96"/>
    </location>
</feature>
<dbReference type="PANTHER" id="PTHR22911:SF103">
    <property type="entry name" value="BLR2811 PROTEIN"/>
    <property type="match status" value="1"/>
</dbReference>
<accession>A0A0D6AXP9</accession>
<keyword evidence="1" id="KW-0472">Membrane</keyword>
<dbReference type="AlphaFoldDB" id="A0A0D6AXP9"/>
<dbReference type="SUPFAM" id="SSF103481">
    <property type="entry name" value="Multidrug resistance efflux transporter EmrE"/>
    <property type="match status" value="1"/>
</dbReference>
<dbReference type="Proteomes" id="UP000064912">
    <property type="component" value="Chromosome"/>
</dbReference>
<dbReference type="KEGG" id="rsu:NHU_00370"/>
<organism evidence="3 4">
    <name type="scientific">Rhodovulum sulfidophilum</name>
    <name type="common">Rhodobacter sulfidophilus</name>
    <dbReference type="NCBI Taxonomy" id="35806"/>
    <lineage>
        <taxon>Bacteria</taxon>
        <taxon>Pseudomonadati</taxon>
        <taxon>Pseudomonadota</taxon>
        <taxon>Alphaproteobacteria</taxon>
        <taxon>Rhodobacterales</taxon>
        <taxon>Paracoccaceae</taxon>
        <taxon>Rhodovulum</taxon>
    </lineage>
</organism>
<dbReference type="PANTHER" id="PTHR22911">
    <property type="entry name" value="ACYL-MALONYL CONDENSING ENZYME-RELATED"/>
    <property type="match status" value="1"/>
</dbReference>
<dbReference type="PATRIC" id="fig|35806.4.peg.379"/>
<name>A0A0D6AXP9_RHOSU</name>
<dbReference type="eggNOG" id="COG0697">
    <property type="taxonomic scope" value="Bacteria"/>
</dbReference>
<dbReference type="GO" id="GO:0016020">
    <property type="term" value="C:membrane"/>
    <property type="evidence" value="ECO:0007669"/>
    <property type="project" value="InterPro"/>
</dbReference>
<dbReference type="EMBL" id="AP014800">
    <property type="protein sequence ID" value="BAQ67541.1"/>
    <property type="molecule type" value="Genomic_DNA"/>
</dbReference>
<keyword evidence="1" id="KW-1133">Transmembrane helix</keyword>
<dbReference type="Pfam" id="PF00892">
    <property type="entry name" value="EamA"/>
    <property type="match status" value="1"/>
</dbReference>